<dbReference type="EMBL" id="AMZH03011597">
    <property type="protein sequence ID" value="RRT52585.1"/>
    <property type="molecule type" value="Genomic_DNA"/>
</dbReference>
<protein>
    <submittedName>
        <fullName evidence="1">Uncharacterized protein</fullName>
    </submittedName>
</protein>
<reference evidence="1 2" key="1">
    <citation type="journal article" date="2014" name="Agronomy (Basel)">
        <title>A Draft Genome Sequence for Ensete ventricosum, the Drought-Tolerant Tree Against Hunger.</title>
        <authorList>
            <person name="Harrison J."/>
            <person name="Moore K.A."/>
            <person name="Paszkiewicz K."/>
            <person name="Jones T."/>
            <person name="Grant M."/>
            <person name="Ambacheew D."/>
            <person name="Muzemil S."/>
            <person name="Studholme D.J."/>
        </authorList>
    </citation>
    <scope>NUCLEOTIDE SEQUENCE [LARGE SCALE GENOMIC DNA]</scope>
</reference>
<accession>A0A426YLI9</accession>
<sequence>MSAPLSDFFPYISMSIFPKRLCVLAILHTAQLGPPRLYDEYFCVCLSRFDTTMSRELILPKPYGTHAYPSAKVSLPRDLLGSLRLTKEKTGQKMQF</sequence>
<comment type="caution">
    <text evidence="1">The sequence shown here is derived from an EMBL/GenBank/DDBJ whole genome shotgun (WGS) entry which is preliminary data.</text>
</comment>
<evidence type="ECO:0000313" key="2">
    <source>
        <dbReference type="Proteomes" id="UP000287651"/>
    </source>
</evidence>
<proteinExistence type="predicted"/>
<organism evidence="1 2">
    <name type="scientific">Ensete ventricosum</name>
    <name type="common">Abyssinian banana</name>
    <name type="synonym">Musa ensete</name>
    <dbReference type="NCBI Taxonomy" id="4639"/>
    <lineage>
        <taxon>Eukaryota</taxon>
        <taxon>Viridiplantae</taxon>
        <taxon>Streptophyta</taxon>
        <taxon>Embryophyta</taxon>
        <taxon>Tracheophyta</taxon>
        <taxon>Spermatophyta</taxon>
        <taxon>Magnoliopsida</taxon>
        <taxon>Liliopsida</taxon>
        <taxon>Zingiberales</taxon>
        <taxon>Musaceae</taxon>
        <taxon>Ensete</taxon>
    </lineage>
</organism>
<name>A0A426YLI9_ENSVE</name>
<evidence type="ECO:0000313" key="1">
    <source>
        <dbReference type="EMBL" id="RRT52585.1"/>
    </source>
</evidence>
<dbReference type="Proteomes" id="UP000287651">
    <property type="component" value="Unassembled WGS sequence"/>
</dbReference>
<dbReference type="AlphaFoldDB" id="A0A426YLI9"/>
<gene>
    <name evidence="1" type="ORF">B296_00024813</name>
</gene>